<keyword evidence="3" id="KW-0804">Transcription</keyword>
<accession>A0ABX1VI48</accession>
<organism evidence="5 6">
    <name type="scientific">Alienimonas chondri</name>
    <dbReference type="NCBI Taxonomy" id="2681879"/>
    <lineage>
        <taxon>Bacteria</taxon>
        <taxon>Pseudomonadati</taxon>
        <taxon>Planctomycetota</taxon>
        <taxon>Planctomycetia</taxon>
        <taxon>Planctomycetales</taxon>
        <taxon>Planctomycetaceae</taxon>
        <taxon>Alienimonas</taxon>
    </lineage>
</organism>
<evidence type="ECO:0000256" key="2">
    <source>
        <dbReference type="ARBA" id="ARBA00023082"/>
    </source>
</evidence>
<evidence type="ECO:0000259" key="4">
    <source>
        <dbReference type="Pfam" id="PF07638"/>
    </source>
</evidence>
<feature type="domain" description="RNA polymerase sigma-70 ECF-like HTH" evidence="4">
    <location>
        <begin position="6"/>
        <end position="203"/>
    </location>
</feature>
<dbReference type="Gene3D" id="1.10.10.10">
    <property type="entry name" value="Winged helix-like DNA-binding domain superfamily/Winged helix DNA-binding domain"/>
    <property type="match status" value="1"/>
</dbReference>
<gene>
    <name evidence="5" type="ORF">LzC2_32860</name>
</gene>
<evidence type="ECO:0000256" key="3">
    <source>
        <dbReference type="ARBA" id="ARBA00023163"/>
    </source>
</evidence>
<name>A0ABX1VI48_9PLAN</name>
<dbReference type="InterPro" id="IPR013324">
    <property type="entry name" value="RNA_pol_sigma_r3/r4-like"/>
</dbReference>
<keyword evidence="6" id="KW-1185">Reference proteome</keyword>
<dbReference type="InterPro" id="IPR039425">
    <property type="entry name" value="RNA_pol_sigma-70-like"/>
</dbReference>
<dbReference type="PANTHER" id="PTHR43133:SF39">
    <property type="entry name" value="SIMILAR TO RNA POLYMERASE SIGMA-E FACTOR"/>
    <property type="match status" value="1"/>
</dbReference>
<dbReference type="Pfam" id="PF07638">
    <property type="entry name" value="Sigma70_ECF"/>
    <property type="match status" value="1"/>
</dbReference>
<evidence type="ECO:0000313" key="6">
    <source>
        <dbReference type="Proteomes" id="UP000609651"/>
    </source>
</evidence>
<comment type="caution">
    <text evidence="5">The sequence shown here is derived from an EMBL/GenBank/DDBJ whole genome shotgun (WGS) entry which is preliminary data.</text>
</comment>
<dbReference type="InterPro" id="IPR014284">
    <property type="entry name" value="RNA_pol_sigma-70_dom"/>
</dbReference>
<keyword evidence="2" id="KW-0731">Sigma factor</keyword>
<dbReference type="EMBL" id="WTPX01000128">
    <property type="protein sequence ID" value="NNJ27185.1"/>
    <property type="molecule type" value="Genomic_DNA"/>
</dbReference>
<dbReference type="NCBIfam" id="TIGR02937">
    <property type="entry name" value="sigma70-ECF"/>
    <property type="match status" value="1"/>
</dbReference>
<proteinExistence type="predicted"/>
<dbReference type="SUPFAM" id="SSF88659">
    <property type="entry name" value="Sigma3 and sigma4 domains of RNA polymerase sigma factors"/>
    <property type="match status" value="1"/>
</dbReference>
<evidence type="ECO:0000256" key="1">
    <source>
        <dbReference type="ARBA" id="ARBA00023015"/>
    </source>
</evidence>
<sequence length="218" mass="23656">MNDGLMNDVTRLLDRFEAGDAAAADELLPLVYEELRKLARQRMAQEAAGHTLQATGLVHEAYLRLARAGGDAEEGDRGWDSRGHFFAAAAEAMRRILIENARRKTRLKHGGGRRRLSLEENASGEALAVEPTGFLDDGGAGDLLALDAALQRFEAQRPRAAAVVKLRYFAGLSFEETAAALQISRATAVRDWTLGRAWLHRAIEGVPDGRTGGIVPDA</sequence>
<keyword evidence="1" id="KW-0805">Transcription regulation</keyword>
<reference evidence="5 6" key="1">
    <citation type="journal article" date="2020" name="Syst. Appl. Microbiol.">
        <title>Alienimonas chondri sp. nov., a novel planctomycete isolated from the biofilm of the red alga Chondrus crispus.</title>
        <authorList>
            <person name="Vitorino I."/>
            <person name="Albuquerque L."/>
            <person name="Wiegand S."/>
            <person name="Kallscheuer N."/>
            <person name="da Costa M.S."/>
            <person name="Lobo-da-Cunha A."/>
            <person name="Jogler C."/>
            <person name="Lage O.M."/>
        </authorList>
    </citation>
    <scope>NUCLEOTIDE SEQUENCE [LARGE SCALE GENOMIC DNA]</scope>
    <source>
        <strain evidence="5 6">LzC2</strain>
    </source>
</reference>
<protein>
    <recommendedName>
        <fullName evidence="4">RNA polymerase sigma-70 ECF-like HTH domain-containing protein</fullName>
    </recommendedName>
</protein>
<dbReference type="InterPro" id="IPR011517">
    <property type="entry name" value="RNA_pol_sigma70_ECF-like"/>
</dbReference>
<evidence type="ECO:0000313" key="5">
    <source>
        <dbReference type="EMBL" id="NNJ27185.1"/>
    </source>
</evidence>
<dbReference type="NCBIfam" id="TIGR02999">
    <property type="entry name" value="Sig-70_X6"/>
    <property type="match status" value="1"/>
</dbReference>
<dbReference type="PANTHER" id="PTHR43133">
    <property type="entry name" value="RNA POLYMERASE ECF-TYPE SIGMA FACTO"/>
    <property type="match status" value="1"/>
</dbReference>
<dbReference type="Proteomes" id="UP000609651">
    <property type="component" value="Unassembled WGS sequence"/>
</dbReference>
<dbReference type="InterPro" id="IPR053812">
    <property type="entry name" value="HTH_Sigma70_ECF-like"/>
</dbReference>
<dbReference type="InterPro" id="IPR036388">
    <property type="entry name" value="WH-like_DNA-bd_sf"/>
</dbReference>